<reference evidence="1 2" key="1">
    <citation type="submission" date="2014-11" db="EMBL/GenBank/DDBJ databases">
        <title>Draft genome sequence of Kirrobacter mercurialis.</title>
        <authorList>
            <person name="Coil D.A."/>
            <person name="Eisen J.A."/>
        </authorList>
    </citation>
    <scope>NUCLEOTIDE SEQUENCE [LARGE SCALE GENOMIC DNA]</scope>
    <source>
        <strain evidence="1 2">Coronado</strain>
    </source>
</reference>
<dbReference type="Proteomes" id="UP000030988">
    <property type="component" value="Unassembled WGS sequence"/>
</dbReference>
<evidence type="ECO:0000313" key="1">
    <source>
        <dbReference type="EMBL" id="KHL25972.1"/>
    </source>
</evidence>
<evidence type="ECO:0000313" key="2">
    <source>
        <dbReference type="Proteomes" id="UP000030988"/>
    </source>
</evidence>
<keyword evidence="2" id="KW-1185">Reference proteome</keyword>
<dbReference type="STRING" id="1572751.PK98_05250"/>
<name>A0A0B2C113_9SPHN</name>
<accession>A0A0B2C113</accession>
<gene>
    <name evidence="1" type="ORF">PK98_05250</name>
</gene>
<dbReference type="AlphaFoldDB" id="A0A0B2C113"/>
<comment type="caution">
    <text evidence="1">The sequence shown here is derived from an EMBL/GenBank/DDBJ whole genome shotgun (WGS) entry which is preliminary data.</text>
</comment>
<proteinExistence type="predicted"/>
<sequence length="67" mass="7235">MFNKATIMDRQSISHALQRIARATDRIEAGAGRSAADPHLEQRHAALRAEATAALADLDRLIGQLDG</sequence>
<protein>
    <submittedName>
        <fullName evidence="1">Uncharacterized protein</fullName>
    </submittedName>
</protein>
<organism evidence="1 2">
    <name type="scientific">Croceibacterium mercuriale</name>
    <dbReference type="NCBI Taxonomy" id="1572751"/>
    <lineage>
        <taxon>Bacteria</taxon>
        <taxon>Pseudomonadati</taxon>
        <taxon>Pseudomonadota</taxon>
        <taxon>Alphaproteobacteria</taxon>
        <taxon>Sphingomonadales</taxon>
        <taxon>Erythrobacteraceae</taxon>
        <taxon>Croceibacterium</taxon>
    </lineage>
</organism>
<dbReference type="EMBL" id="JTDN01000001">
    <property type="protein sequence ID" value="KHL25972.1"/>
    <property type="molecule type" value="Genomic_DNA"/>
</dbReference>